<dbReference type="InterPro" id="IPR050471">
    <property type="entry name" value="AB_hydrolase"/>
</dbReference>
<reference evidence="2 3" key="1">
    <citation type="submission" date="2019-06" db="EMBL/GenBank/DDBJ databases">
        <title>Rhodococcus spaelei sp. nov., isolated from a cave.</title>
        <authorList>
            <person name="Lee S.D."/>
        </authorList>
    </citation>
    <scope>NUCLEOTIDE SEQUENCE [LARGE SCALE GENOMIC DNA]</scope>
    <source>
        <strain evidence="2 3">C9-5</strain>
    </source>
</reference>
<gene>
    <name evidence="2" type="ORF">FK531_12215</name>
</gene>
<dbReference type="PRINTS" id="PR00111">
    <property type="entry name" value="ABHYDROLASE"/>
</dbReference>
<dbReference type="PANTHER" id="PTHR43433:SF5">
    <property type="entry name" value="AB HYDROLASE-1 DOMAIN-CONTAINING PROTEIN"/>
    <property type="match status" value="1"/>
</dbReference>
<name>A0A541B8D6_9NOCA</name>
<evidence type="ECO:0000313" key="2">
    <source>
        <dbReference type="EMBL" id="TQF68580.1"/>
    </source>
</evidence>
<evidence type="ECO:0000259" key="1">
    <source>
        <dbReference type="Pfam" id="PF00561"/>
    </source>
</evidence>
<dbReference type="Gene3D" id="3.40.50.1820">
    <property type="entry name" value="alpha/beta hydrolase"/>
    <property type="match status" value="1"/>
</dbReference>
<feature type="domain" description="AB hydrolase-1" evidence="1">
    <location>
        <begin position="23"/>
        <end position="132"/>
    </location>
</feature>
<dbReference type="PANTHER" id="PTHR43433">
    <property type="entry name" value="HYDROLASE, ALPHA/BETA FOLD FAMILY PROTEIN"/>
    <property type="match status" value="1"/>
</dbReference>
<dbReference type="EMBL" id="VIGH01000005">
    <property type="protein sequence ID" value="TQF68580.1"/>
    <property type="molecule type" value="Genomic_DNA"/>
</dbReference>
<keyword evidence="3" id="KW-1185">Reference proteome</keyword>
<keyword evidence="2" id="KW-0378">Hydrolase</keyword>
<protein>
    <submittedName>
        <fullName evidence="2">Alpha/beta fold hydrolase</fullName>
    </submittedName>
</protein>
<dbReference type="InterPro" id="IPR029058">
    <property type="entry name" value="AB_hydrolase_fold"/>
</dbReference>
<dbReference type="InterPro" id="IPR000073">
    <property type="entry name" value="AB_hydrolase_1"/>
</dbReference>
<organism evidence="2 3">
    <name type="scientific">Rhodococcus spelaei</name>
    <dbReference type="NCBI Taxonomy" id="2546320"/>
    <lineage>
        <taxon>Bacteria</taxon>
        <taxon>Bacillati</taxon>
        <taxon>Actinomycetota</taxon>
        <taxon>Actinomycetes</taxon>
        <taxon>Mycobacteriales</taxon>
        <taxon>Nocardiaceae</taxon>
        <taxon>Rhodococcus</taxon>
    </lineage>
</organism>
<dbReference type="AlphaFoldDB" id="A0A541B8D6"/>
<dbReference type="Proteomes" id="UP000316256">
    <property type="component" value="Unassembled WGS sequence"/>
</dbReference>
<comment type="caution">
    <text evidence="2">The sequence shown here is derived from an EMBL/GenBank/DDBJ whole genome shotgun (WGS) entry which is preliminary data.</text>
</comment>
<accession>A0A541B8D6</accession>
<sequence length="281" mass="29447">MQMATVNGTQLAYVDKGPRDGIPVVLSHSLFFDHTMFDELGERLEAHRYRVIAFDHRGQGASAPAVRDELTVDNLALDAAALIEHLGLGPCHVVGNSLGGMVALRLAARRPDLIRSATALGASAEEEHKLAEFSPLIDHLTEHGAADVVDVVMHIMFGDASLGAGGDMIDQWRAHIAALPPSIGDAAYGVIHRGRIIEELAGCQVPVLAIAGSEDHAYPQPVSGQNIADATGGRHVTVEAAGHSVALERADVVAGYLADHFVRADGAAEGAGRGQVVPAQP</sequence>
<dbReference type="RefSeq" id="WP_142099676.1">
    <property type="nucleotide sequence ID" value="NZ_VIGH01000005.1"/>
</dbReference>
<dbReference type="SUPFAM" id="SSF53474">
    <property type="entry name" value="alpha/beta-Hydrolases"/>
    <property type="match status" value="1"/>
</dbReference>
<dbReference type="OrthoDB" id="9802489at2"/>
<proteinExistence type="predicted"/>
<dbReference type="Pfam" id="PF00561">
    <property type="entry name" value="Abhydrolase_1"/>
    <property type="match status" value="1"/>
</dbReference>
<evidence type="ECO:0000313" key="3">
    <source>
        <dbReference type="Proteomes" id="UP000316256"/>
    </source>
</evidence>
<dbReference type="GO" id="GO:0016787">
    <property type="term" value="F:hydrolase activity"/>
    <property type="evidence" value="ECO:0007669"/>
    <property type="project" value="UniProtKB-KW"/>
</dbReference>